<dbReference type="Proteomes" id="UP001345219">
    <property type="component" value="Chromosome 15"/>
</dbReference>
<keyword evidence="3" id="KW-1185">Reference proteome</keyword>
<gene>
    <name evidence="2" type="ORF">SAY87_018777</name>
</gene>
<protein>
    <submittedName>
        <fullName evidence="2">Uncharacterized protein</fullName>
    </submittedName>
</protein>
<dbReference type="EMBL" id="JAXIOK010000012">
    <property type="protein sequence ID" value="KAK4757476.1"/>
    <property type="molecule type" value="Genomic_DNA"/>
</dbReference>
<reference evidence="2 3" key="1">
    <citation type="journal article" date="2023" name="Hortic Res">
        <title>Pangenome of water caltrop reveals structural variations and asymmetric subgenome divergence after allopolyploidization.</title>
        <authorList>
            <person name="Zhang X."/>
            <person name="Chen Y."/>
            <person name="Wang L."/>
            <person name="Yuan Y."/>
            <person name="Fang M."/>
            <person name="Shi L."/>
            <person name="Lu R."/>
            <person name="Comes H.P."/>
            <person name="Ma Y."/>
            <person name="Chen Y."/>
            <person name="Huang G."/>
            <person name="Zhou Y."/>
            <person name="Zheng Z."/>
            <person name="Qiu Y."/>
        </authorList>
    </citation>
    <scope>NUCLEOTIDE SEQUENCE [LARGE SCALE GENOMIC DNA]</scope>
    <source>
        <tissue evidence="2">Roots</tissue>
    </source>
</reference>
<comment type="caution">
    <text evidence="2">The sequence shown here is derived from an EMBL/GenBank/DDBJ whole genome shotgun (WGS) entry which is preliminary data.</text>
</comment>
<evidence type="ECO:0000313" key="2">
    <source>
        <dbReference type="EMBL" id="KAK4757476.1"/>
    </source>
</evidence>
<feature type="region of interest" description="Disordered" evidence="1">
    <location>
        <begin position="46"/>
        <end position="79"/>
    </location>
</feature>
<proteinExistence type="predicted"/>
<accession>A0AAN7K2G4</accession>
<organism evidence="2 3">
    <name type="scientific">Trapa incisa</name>
    <dbReference type="NCBI Taxonomy" id="236973"/>
    <lineage>
        <taxon>Eukaryota</taxon>
        <taxon>Viridiplantae</taxon>
        <taxon>Streptophyta</taxon>
        <taxon>Embryophyta</taxon>
        <taxon>Tracheophyta</taxon>
        <taxon>Spermatophyta</taxon>
        <taxon>Magnoliopsida</taxon>
        <taxon>eudicotyledons</taxon>
        <taxon>Gunneridae</taxon>
        <taxon>Pentapetalae</taxon>
        <taxon>rosids</taxon>
        <taxon>malvids</taxon>
        <taxon>Myrtales</taxon>
        <taxon>Lythraceae</taxon>
        <taxon>Trapa</taxon>
    </lineage>
</organism>
<dbReference type="AlphaFoldDB" id="A0AAN7K2G4"/>
<name>A0AAN7K2G4_9MYRT</name>
<sequence>MELSCSLKFSVLRDATGQLIVLEESAKKATTVHPASRALDLQTGCSPSACRRSRTEPDLAYDRQNWSRGEMEEEASSSNGWTNIQRFKFSGGTHVWDIPGELIASKPPAIEHKYGL</sequence>
<evidence type="ECO:0000256" key="1">
    <source>
        <dbReference type="SAM" id="MobiDB-lite"/>
    </source>
</evidence>
<evidence type="ECO:0000313" key="3">
    <source>
        <dbReference type="Proteomes" id="UP001345219"/>
    </source>
</evidence>